<dbReference type="SUPFAM" id="SSF63446">
    <property type="entry name" value="Type I dockerin domain"/>
    <property type="match status" value="1"/>
</dbReference>
<dbReference type="CDD" id="cd14256">
    <property type="entry name" value="Dockerin_I"/>
    <property type="match status" value="1"/>
</dbReference>
<reference evidence="12 13" key="1">
    <citation type="submission" date="2020-09" db="EMBL/GenBank/DDBJ databases">
        <title>Characterization and genome sequencing of Ruminiclostridium sp. nov. MA18.</title>
        <authorList>
            <person name="Rettenmaier R."/>
            <person name="Kowollik M.-L."/>
            <person name="Liebl W."/>
            <person name="Zverlov V."/>
        </authorList>
    </citation>
    <scope>NUCLEOTIDE SEQUENCE [LARGE SCALE GENOMIC DNA]</scope>
    <source>
        <strain evidence="12 13">MA18</strain>
    </source>
</reference>
<dbReference type="InterPro" id="IPR051795">
    <property type="entry name" value="Glycosyl_Hydrlase_43"/>
</dbReference>
<keyword evidence="4" id="KW-0732">Signal</keyword>
<dbReference type="InterPro" id="IPR002105">
    <property type="entry name" value="Dockerin_1_rpt"/>
</dbReference>
<dbReference type="Gene3D" id="2.115.10.20">
    <property type="entry name" value="Glycosyl hydrolase domain, family 43"/>
    <property type="match status" value="1"/>
</dbReference>
<dbReference type="InterPro" id="IPR013320">
    <property type="entry name" value="ConA-like_dom_sf"/>
</dbReference>
<evidence type="ECO:0000256" key="1">
    <source>
        <dbReference type="ARBA" id="ARBA00000966"/>
    </source>
</evidence>
<evidence type="ECO:0000256" key="6">
    <source>
        <dbReference type="ARBA" id="ARBA00023001"/>
    </source>
</evidence>
<dbReference type="CDD" id="cd04084">
    <property type="entry name" value="CBM6_xylanase-like"/>
    <property type="match status" value="1"/>
</dbReference>
<dbReference type="InterPro" id="IPR023296">
    <property type="entry name" value="Glyco_hydro_beta-prop_sf"/>
</dbReference>
<feature type="active site" description="Proton donor" evidence="10">
    <location>
        <position position="211"/>
    </location>
</feature>
<dbReference type="Gene3D" id="2.60.120.260">
    <property type="entry name" value="Galactose-binding domain-like"/>
    <property type="match status" value="1"/>
</dbReference>
<dbReference type="Pfam" id="PF17851">
    <property type="entry name" value="GH43_C2"/>
    <property type="match status" value="1"/>
</dbReference>
<dbReference type="RefSeq" id="WP_137697427.1">
    <property type="nucleotide sequence ID" value="NZ_CP061336.1"/>
</dbReference>
<keyword evidence="6" id="KW-0136">Cellulose degradation</keyword>
<dbReference type="GO" id="GO:0030245">
    <property type="term" value="P:cellulose catabolic process"/>
    <property type="evidence" value="ECO:0007669"/>
    <property type="project" value="UniProtKB-KW"/>
</dbReference>
<dbReference type="SUPFAM" id="SSF75005">
    <property type="entry name" value="Arabinanase/levansucrase/invertase"/>
    <property type="match status" value="1"/>
</dbReference>
<dbReference type="Proteomes" id="UP000306409">
    <property type="component" value="Chromosome"/>
</dbReference>
<dbReference type="InterPro" id="IPR036439">
    <property type="entry name" value="Dockerin_dom_sf"/>
</dbReference>
<dbReference type="GO" id="GO:0030246">
    <property type="term" value="F:carbohydrate binding"/>
    <property type="evidence" value="ECO:0007669"/>
    <property type="project" value="InterPro"/>
</dbReference>
<dbReference type="Pfam" id="PF00404">
    <property type="entry name" value="Dockerin_1"/>
    <property type="match status" value="1"/>
</dbReference>
<dbReference type="KEGG" id="rher:EHE19_017725"/>
<evidence type="ECO:0000256" key="4">
    <source>
        <dbReference type="ARBA" id="ARBA00022729"/>
    </source>
</evidence>
<evidence type="ECO:0000256" key="7">
    <source>
        <dbReference type="ARBA" id="ARBA00023277"/>
    </source>
</evidence>
<evidence type="ECO:0000256" key="11">
    <source>
        <dbReference type="PIRSR" id="PIRSR606710-2"/>
    </source>
</evidence>
<dbReference type="Gene3D" id="1.10.1330.10">
    <property type="entry name" value="Dockerin domain"/>
    <property type="match status" value="1"/>
</dbReference>
<dbReference type="EC" id="3.2.1.4" evidence="3"/>
<name>A0A4U7JIB0_9FIRM</name>
<comment type="similarity">
    <text evidence="2">Belongs to the glycosyl hydrolase 43 family.</text>
</comment>
<dbReference type="InterPro" id="IPR041542">
    <property type="entry name" value="GH43_C2"/>
</dbReference>
<dbReference type="GO" id="GO:0008810">
    <property type="term" value="F:cellulase activity"/>
    <property type="evidence" value="ECO:0007669"/>
    <property type="project" value="UniProtKB-EC"/>
</dbReference>
<evidence type="ECO:0000256" key="2">
    <source>
        <dbReference type="ARBA" id="ARBA00009865"/>
    </source>
</evidence>
<dbReference type="PANTHER" id="PTHR42812">
    <property type="entry name" value="BETA-XYLOSIDASE"/>
    <property type="match status" value="1"/>
</dbReference>
<evidence type="ECO:0000256" key="8">
    <source>
        <dbReference type="ARBA" id="ARBA00023295"/>
    </source>
</evidence>
<dbReference type="Gene3D" id="2.60.120.200">
    <property type="match status" value="1"/>
</dbReference>
<dbReference type="InterPro" id="IPR018247">
    <property type="entry name" value="EF_Hand_1_Ca_BS"/>
</dbReference>
<dbReference type="PROSITE" id="PS51175">
    <property type="entry name" value="CBM6"/>
    <property type="match status" value="1"/>
</dbReference>
<keyword evidence="8" id="KW-0326">Glycosidase</keyword>
<dbReference type="SMART" id="SM00606">
    <property type="entry name" value="CBD_IV"/>
    <property type="match status" value="1"/>
</dbReference>
<evidence type="ECO:0000256" key="9">
    <source>
        <dbReference type="ARBA" id="ARBA00023326"/>
    </source>
</evidence>
<evidence type="ECO:0000256" key="10">
    <source>
        <dbReference type="PIRSR" id="PIRSR606710-1"/>
    </source>
</evidence>
<dbReference type="InterPro" id="IPR008979">
    <property type="entry name" value="Galactose-bd-like_sf"/>
</dbReference>
<evidence type="ECO:0000256" key="5">
    <source>
        <dbReference type="ARBA" id="ARBA00022801"/>
    </source>
</evidence>
<proteinExistence type="inferred from homology"/>
<organism evidence="12 13">
    <name type="scientific">Ruminiclostridium herbifermentans</name>
    <dbReference type="NCBI Taxonomy" id="2488810"/>
    <lineage>
        <taxon>Bacteria</taxon>
        <taxon>Bacillati</taxon>
        <taxon>Bacillota</taxon>
        <taxon>Clostridia</taxon>
        <taxon>Eubacteriales</taxon>
        <taxon>Oscillospiraceae</taxon>
        <taxon>Ruminiclostridium</taxon>
    </lineage>
</organism>
<keyword evidence="5 12" id="KW-0378">Hydrolase</keyword>
<dbReference type="Pfam" id="PF04616">
    <property type="entry name" value="Glyco_hydro_43"/>
    <property type="match status" value="1"/>
</dbReference>
<keyword evidence="9" id="KW-0624">Polysaccharide degradation</keyword>
<dbReference type="CDD" id="cd09001">
    <property type="entry name" value="GH43_FsAxh1-like"/>
    <property type="match status" value="1"/>
</dbReference>
<gene>
    <name evidence="12" type="ORF">EHE19_017725</name>
</gene>
<dbReference type="InterPro" id="IPR006584">
    <property type="entry name" value="Cellulose-bd_IV"/>
</dbReference>
<feature type="site" description="Important for catalytic activity, responsible for pKa modulation of the active site Glu and correct orientation of both the proton donor and substrate" evidence="11">
    <location>
        <position position="162"/>
    </location>
</feature>
<feature type="active site" description="Proton acceptor" evidence="10">
    <location>
        <position position="54"/>
    </location>
</feature>
<keyword evidence="13" id="KW-1185">Reference proteome</keyword>
<dbReference type="InterPro" id="IPR005084">
    <property type="entry name" value="CBM6"/>
</dbReference>
<dbReference type="Pfam" id="PF03422">
    <property type="entry name" value="CBM_6"/>
    <property type="match status" value="1"/>
</dbReference>
<dbReference type="PANTHER" id="PTHR42812:SF12">
    <property type="entry name" value="BETA-XYLOSIDASE-RELATED"/>
    <property type="match status" value="1"/>
</dbReference>
<dbReference type="EMBL" id="CP061336">
    <property type="protein sequence ID" value="QNU66660.1"/>
    <property type="molecule type" value="Genomic_DNA"/>
</dbReference>
<keyword evidence="7" id="KW-0119">Carbohydrate metabolism</keyword>
<dbReference type="AlphaFoldDB" id="A0A4U7JIB0"/>
<dbReference type="SUPFAM" id="SSF49899">
    <property type="entry name" value="Concanavalin A-like lectins/glucanases"/>
    <property type="match status" value="1"/>
</dbReference>
<comment type="catalytic activity">
    <reaction evidence="1">
        <text>Endohydrolysis of (1-&gt;4)-beta-D-glucosidic linkages in cellulose, lichenin and cereal beta-D-glucans.</text>
        <dbReference type="EC" id="3.2.1.4"/>
    </reaction>
</comment>
<dbReference type="SUPFAM" id="SSF49785">
    <property type="entry name" value="Galactose-binding domain-like"/>
    <property type="match status" value="1"/>
</dbReference>
<dbReference type="OrthoDB" id="9801455at2"/>
<dbReference type="InterPro" id="IPR016134">
    <property type="entry name" value="Dockerin_dom"/>
</dbReference>
<protein>
    <recommendedName>
        <fullName evidence="3">cellulase</fullName>
        <ecNumber evidence="3">3.2.1.4</ecNumber>
    </recommendedName>
</protein>
<evidence type="ECO:0000256" key="3">
    <source>
        <dbReference type="ARBA" id="ARBA00012601"/>
    </source>
</evidence>
<dbReference type="PROSITE" id="PS00018">
    <property type="entry name" value="EF_HAND_1"/>
    <property type="match status" value="2"/>
</dbReference>
<dbReference type="InterPro" id="IPR006710">
    <property type="entry name" value="Glyco_hydro_43"/>
</dbReference>
<evidence type="ECO:0000313" key="12">
    <source>
        <dbReference type="EMBL" id="QNU66660.1"/>
    </source>
</evidence>
<accession>A0A4U7JIB0</accession>
<sequence>MEGNSRRRASLKKAFVFLLVMCIMLSQMSFAFAYQPDKGDGTFTNPVMYADYPDPSMIRVGNYFYLATSTFVNSPGLVICRSEDMVNWEIVGHCIDRLSDQYNMDNGNTKYASGCFAPSIAYKDGTFYVVVNMNDGTGARIYYSKDVSGTWKYYNLGASYFDPCIFIDTDGTPYLAYGGAWENQIRMIQLKPDLSGTVGSSRTILSYNNVEGSHLVKVDGTYYLFNAVPARSLVCSRSKNLWGPYGETTTLCTAGKGGHQGGIVDLPDGTYWGYLHQDDGAVGRMTRICPITWKNGWPMFGREGYLGQVENTYRKPIQNKEIKVPQASDEFNGGSLGIQWMWNHNPDNTKWSLTGSSLRLEATTASDFWKARNSLTQKGQGPISTGTIKIDCSNMKPSDIGGLGMLGDPRGYIAVTGSPRKIIMTEEEVIKGTVTNITSDILYFRIQMDFNTKKATFYWKDDTRNWQQLGTAITMGFDWQYGTFQGEQYAIMNFSPTASTGYMDVDWFRLNDEPGPNAPEPDPISAFSKIEAENFYTQYGTQTEDNPDDDGRNIGYIENGDYLVFKNVDFGNGATGFQARAGSASEGGNIELRLDSLNGTLIGTCPVPGTGGWKTWTEVSCSVSKVTGKHDLYVKFTGNSGYLMNLDWFKFTADNIPTGKLGDLNDDGSIDSLDLVLIKKHLLGDTIENTSLADLDASGTVDAIDFALMKQYLLGIITTFPGEK</sequence>
<dbReference type="PROSITE" id="PS51766">
    <property type="entry name" value="DOCKERIN"/>
    <property type="match status" value="1"/>
</dbReference>
<evidence type="ECO:0000313" key="13">
    <source>
        <dbReference type="Proteomes" id="UP000306409"/>
    </source>
</evidence>